<evidence type="ECO:0000313" key="4">
    <source>
        <dbReference type="Proteomes" id="UP000246991"/>
    </source>
</evidence>
<dbReference type="Proteomes" id="UP000246991">
    <property type="component" value="Unassembled WGS sequence"/>
</dbReference>
<feature type="region of interest" description="Disordered" evidence="1">
    <location>
        <begin position="344"/>
        <end position="370"/>
    </location>
</feature>
<dbReference type="STRING" id="42249.A0A317SQW9"/>
<keyword evidence="2" id="KW-0812">Transmembrane</keyword>
<protein>
    <submittedName>
        <fullName evidence="3">Uncharacterized protein</fullName>
    </submittedName>
</protein>
<feature type="compositionally biased region" description="Basic and acidic residues" evidence="1">
    <location>
        <begin position="357"/>
        <end position="370"/>
    </location>
</feature>
<dbReference type="EMBL" id="PYWC01000040">
    <property type="protein sequence ID" value="PWW75967.1"/>
    <property type="molecule type" value="Genomic_DNA"/>
</dbReference>
<feature type="region of interest" description="Disordered" evidence="1">
    <location>
        <begin position="274"/>
        <end position="322"/>
    </location>
</feature>
<organism evidence="3 4">
    <name type="scientific">Tuber magnatum</name>
    <name type="common">white Piedmont truffle</name>
    <dbReference type="NCBI Taxonomy" id="42249"/>
    <lineage>
        <taxon>Eukaryota</taxon>
        <taxon>Fungi</taxon>
        <taxon>Dikarya</taxon>
        <taxon>Ascomycota</taxon>
        <taxon>Pezizomycotina</taxon>
        <taxon>Pezizomycetes</taxon>
        <taxon>Pezizales</taxon>
        <taxon>Tuberaceae</taxon>
        <taxon>Tuber</taxon>
    </lineage>
</organism>
<name>A0A317SQW9_9PEZI</name>
<evidence type="ECO:0000256" key="1">
    <source>
        <dbReference type="SAM" id="MobiDB-lite"/>
    </source>
</evidence>
<reference evidence="3 4" key="1">
    <citation type="submission" date="2018-03" db="EMBL/GenBank/DDBJ databases">
        <title>Genomes of Pezizomycetes fungi and the evolution of truffles.</title>
        <authorList>
            <person name="Murat C."/>
            <person name="Payen T."/>
            <person name="Noel B."/>
            <person name="Kuo A."/>
            <person name="Martin F.M."/>
        </authorList>
    </citation>
    <scope>NUCLEOTIDE SEQUENCE [LARGE SCALE GENOMIC DNA]</scope>
    <source>
        <strain evidence="3">091103-1</strain>
    </source>
</reference>
<feature type="region of interest" description="Disordered" evidence="1">
    <location>
        <begin position="235"/>
        <end position="254"/>
    </location>
</feature>
<accession>A0A317SQW9</accession>
<feature type="transmembrane region" description="Helical" evidence="2">
    <location>
        <begin position="161"/>
        <end position="181"/>
    </location>
</feature>
<gene>
    <name evidence="3" type="ORF">C7212DRAFT_363804</name>
</gene>
<dbReference type="OrthoDB" id="5337208at2759"/>
<keyword evidence="4" id="KW-1185">Reference proteome</keyword>
<comment type="caution">
    <text evidence="3">The sequence shown here is derived from an EMBL/GenBank/DDBJ whole genome shotgun (WGS) entry which is preliminary data.</text>
</comment>
<feature type="transmembrane region" description="Helical" evidence="2">
    <location>
        <begin position="193"/>
        <end position="211"/>
    </location>
</feature>
<evidence type="ECO:0000313" key="3">
    <source>
        <dbReference type="EMBL" id="PWW75967.1"/>
    </source>
</evidence>
<sequence length="370" mass="40784">MSLDIDRQTLAPAQYRVKGGRPALSCTQKDVWSYNGTRFKNIYELTSKANIDFPDAWAAKLRMDFGLPRIIDMINLAGSSSLASSIAFVGGRFSAEDSSIERDMTRLFAATWISSAYAFRNMLLVSNQQNITNAALKLDGRPQDGVGLFIVSTPQAATLRISVLVTIPVLLGVFIMVKVALNRASRRNGYKMDLLAGGAYLFITLGTVQAFPNVSGVERSEASCLEDAYISAKTSEHSKGETGSGKGTRLGGNIHRPAVINCKRQRIEVFRRLEKGGSPGSDSYVPDETPTIGSHKRGKKGRNEETMKAGQQLSPPRPWGSFVVALPADEDTAPFVYKERKNRKFPSIPLRPTNLPENHRFQIDRMEDYS</sequence>
<keyword evidence="2" id="KW-0472">Membrane</keyword>
<keyword evidence="2" id="KW-1133">Transmembrane helix</keyword>
<evidence type="ECO:0000256" key="2">
    <source>
        <dbReference type="SAM" id="Phobius"/>
    </source>
</evidence>
<proteinExistence type="predicted"/>
<dbReference type="AlphaFoldDB" id="A0A317SQW9"/>